<keyword evidence="2" id="KW-0119">Carbohydrate metabolism</keyword>
<dbReference type="Pfam" id="PF02927">
    <property type="entry name" value="CelD_N"/>
    <property type="match status" value="1"/>
</dbReference>
<dbReference type="SUPFAM" id="SSF81296">
    <property type="entry name" value="E set domains"/>
    <property type="match status" value="1"/>
</dbReference>
<dbReference type="SUPFAM" id="SSF48208">
    <property type="entry name" value="Six-hairpin glycosidases"/>
    <property type="match status" value="1"/>
</dbReference>
<name>A0A9X3FB45_9BACT</name>
<evidence type="ECO:0000256" key="2">
    <source>
        <dbReference type="ARBA" id="ARBA00023277"/>
    </source>
</evidence>
<comment type="caution">
    <text evidence="6">The sequence shown here is derived from an EMBL/GenBank/DDBJ whole genome shotgun (WGS) entry which is preliminary data.</text>
</comment>
<dbReference type="InterPro" id="IPR008928">
    <property type="entry name" value="6-hairpin_glycosidase_sf"/>
</dbReference>
<evidence type="ECO:0000259" key="4">
    <source>
        <dbReference type="Pfam" id="PF00759"/>
    </source>
</evidence>
<comment type="similarity">
    <text evidence="1">Belongs to the glycosyl hydrolase 9 (cellulase E) family.</text>
</comment>
<evidence type="ECO:0000256" key="1">
    <source>
        <dbReference type="ARBA" id="ARBA00007072"/>
    </source>
</evidence>
<dbReference type="Gene3D" id="1.50.10.10">
    <property type="match status" value="1"/>
</dbReference>
<dbReference type="CDD" id="cd02850">
    <property type="entry name" value="E_set_Cellulase_N"/>
    <property type="match status" value="1"/>
</dbReference>
<feature type="domain" description="Glycoside hydrolase family 9" evidence="4">
    <location>
        <begin position="331"/>
        <end position="718"/>
    </location>
</feature>
<dbReference type="EMBL" id="JAPOHD010000009">
    <property type="protein sequence ID" value="MCY1719660.1"/>
    <property type="molecule type" value="Genomic_DNA"/>
</dbReference>
<evidence type="ECO:0000313" key="7">
    <source>
        <dbReference type="Proteomes" id="UP001145087"/>
    </source>
</evidence>
<dbReference type="GO" id="GO:0008810">
    <property type="term" value="F:cellulase activity"/>
    <property type="evidence" value="ECO:0007669"/>
    <property type="project" value="InterPro"/>
</dbReference>
<reference evidence="6" key="1">
    <citation type="submission" date="2022-11" db="EMBL/GenBank/DDBJ databases">
        <title>Marilongibacter aestuarii gen. nov., sp. nov., isolated from tidal flat sediment.</title>
        <authorList>
            <person name="Jiayan W."/>
        </authorList>
    </citation>
    <scope>NUCLEOTIDE SEQUENCE</scope>
    <source>
        <strain evidence="6">Z1-6</strain>
    </source>
</reference>
<gene>
    <name evidence="6" type="ORF">OU798_04865</name>
</gene>
<protein>
    <submittedName>
        <fullName evidence="6">Glycoside hydrolase family 9 protein</fullName>
    </submittedName>
</protein>
<feature type="domain" description="Cellulase Ig-like" evidence="5">
    <location>
        <begin position="241"/>
        <end position="318"/>
    </location>
</feature>
<keyword evidence="3" id="KW-0624">Polysaccharide degradation</keyword>
<dbReference type="InterPro" id="IPR013783">
    <property type="entry name" value="Ig-like_fold"/>
</dbReference>
<proteinExistence type="inferred from homology"/>
<sequence length="777" mass="90176">MILILMMGCQYDRNKKIESEELESSVFSFIPLEHDTINSLQTTWNKKDILKERLVDKMESLDRWQGNVFVPGSNKITQEKNAFVDFSLSEKQVFEGSYSIKLKTPTRTESPMQPEQRMWNWIFLTRLFDNEDFSDYTRISAKIYPDCSGHRKIHLLMILQNDTNVPDKYLREGIHTAMLENNKWNDVVFEIPHLKRDEVKSISFVYRQQGNEIDATDTVVFYIDRLALQKAETEHFESWNTNNDISFSHTGYNSSDSKTAITSLTGIKTFKLLSHPDNKIILTKEVEHVEGIVGEFSVLDFSEVTKEGMYKLVYDSKTTKPFKIQNDVWRNTLLKTINFFFCERCGDEVEGVHQVCHSDWYTVSDQDTVFLNGGWHDAGDLSQSYTDTAEATGTMFRLARKFEEEDPKLSKRFIEEAMWGLKWLHKNRFEDGQKVTWTVIDHWSDGIVGNDDDKLAYPKFNAKDNRCSVIAEVEAFKILQKRDPALAEKCLKYAIEDWFLTEQRINPTDIATLARGVWAGCALFEVSKEEDVKQTIIKYADKLMQCQQKTPMDWKIPLSGFFYNNAESDVIFVQRHVVSLISPILGLTELCKLFPENEKYEEWHTSIKLYAEYLKSMSAQTAPYYMIPTCVYKLGSSDDEQIKKGIPMDENYYLRMFPVWESSRGNSPVILSYAIGLAQANKILNDSEIDRICQAQMEWIVGKNPFNQSQMYGEGYNYSPLFSAPCDDIVGGLPVGIQTRAENDVPYWQPAVLYNYKEVWVHVSSRWLYLLESLYYN</sequence>
<organism evidence="6 7">
    <name type="scientific">Draconibacterium aestuarii</name>
    <dbReference type="NCBI Taxonomy" id="2998507"/>
    <lineage>
        <taxon>Bacteria</taxon>
        <taxon>Pseudomonadati</taxon>
        <taxon>Bacteroidota</taxon>
        <taxon>Bacteroidia</taxon>
        <taxon>Marinilabiliales</taxon>
        <taxon>Prolixibacteraceae</taxon>
        <taxon>Draconibacterium</taxon>
    </lineage>
</organism>
<dbReference type="InterPro" id="IPR004197">
    <property type="entry name" value="Cellulase_Ig-like"/>
</dbReference>
<dbReference type="Proteomes" id="UP001145087">
    <property type="component" value="Unassembled WGS sequence"/>
</dbReference>
<evidence type="ECO:0000313" key="6">
    <source>
        <dbReference type="EMBL" id="MCY1719660.1"/>
    </source>
</evidence>
<evidence type="ECO:0000256" key="3">
    <source>
        <dbReference type="ARBA" id="ARBA00023326"/>
    </source>
</evidence>
<dbReference type="GO" id="GO:0000272">
    <property type="term" value="P:polysaccharide catabolic process"/>
    <property type="evidence" value="ECO:0007669"/>
    <property type="project" value="UniProtKB-KW"/>
</dbReference>
<dbReference type="Pfam" id="PF00759">
    <property type="entry name" value="Glyco_hydro_9"/>
    <property type="match status" value="1"/>
</dbReference>
<accession>A0A9X3FB45</accession>
<dbReference type="RefSeq" id="WP_343331997.1">
    <property type="nucleotide sequence ID" value="NZ_JAPOHD010000009.1"/>
</dbReference>
<evidence type="ECO:0000259" key="5">
    <source>
        <dbReference type="Pfam" id="PF02927"/>
    </source>
</evidence>
<dbReference type="AlphaFoldDB" id="A0A9X3FB45"/>
<dbReference type="InterPro" id="IPR001701">
    <property type="entry name" value="Glyco_hydro_9"/>
</dbReference>
<dbReference type="Gene3D" id="2.60.120.260">
    <property type="entry name" value="Galactose-binding domain-like"/>
    <property type="match status" value="1"/>
</dbReference>
<keyword evidence="7" id="KW-1185">Reference proteome</keyword>
<dbReference type="Gene3D" id="2.60.40.10">
    <property type="entry name" value="Immunoglobulins"/>
    <property type="match status" value="1"/>
</dbReference>
<dbReference type="InterPro" id="IPR014756">
    <property type="entry name" value="Ig_E-set"/>
</dbReference>
<dbReference type="InterPro" id="IPR012341">
    <property type="entry name" value="6hp_glycosidase-like_sf"/>
</dbReference>
<keyword evidence="6" id="KW-0378">Hydrolase</keyword>